<name>A0A2P2NGW7_RHIMU</name>
<sequence length="118" mass="14019">MFFFFFLSPCFCSRQILSLRLIGLRSLSKFPIFNEESVELNPGCMYCICTFLSYIYIDYKANYIPKAISPQASDGIGINVPKRKHFFNRIYSFMLSYLVVLHNRKQTTFHWKYIIQVE</sequence>
<dbReference type="AlphaFoldDB" id="A0A2P2NGW7"/>
<protein>
    <recommendedName>
        <fullName evidence="3">Secreted protein</fullName>
    </recommendedName>
</protein>
<accession>A0A2P2NGW7</accession>
<keyword evidence="1" id="KW-0732">Signal</keyword>
<evidence type="ECO:0000256" key="1">
    <source>
        <dbReference type="SAM" id="SignalP"/>
    </source>
</evidence>
<proteinExistence type="predicted"/>
<dbReference type="EMBL" id="GGEC01061258">
    <property type="protein sequence ID" value="MBX41742.1"/>
    <property type="molecule type" value="Transcribed_RNA"/>
</dbReference>
<evidence type="ECO:0008006" key="3">
    <source>
        <dbReference type="Google" id="ProtNLM"/>
    </source>
</evidence>
<reference evidence="2" key="1">
    <citation type="submission" date="2018-02" db="EMBL/GenBank/DDBJ databases">
        <title>Rhizophora mucronata_Transcriptome.</title>
        <authorList>
            <person name="Meera S.P."/>
            <person name="Sreeshan A."/>
            <person name="Augustine A."/>
        </authorList>
    </citation>
    <scope>NUCLEOTIDE SEQUENCE</scope>
    <source>
        <tissue evidence="2">Leaf</tissue>
    </source>
</reference>
<feature type="signal peptide" evidence="1">
    <location>
        <begin position="1"/>
        <end position="18"/>
    </location>
</feature>
<organism evidence="2">
    <name type="scientific">Rhizophora mucronata</name>
    <name type="common">Asiatic mangrove</name>
    <dbReference type="NCBI Taxonomy" id="61149"/>
    <lineage>
        <taxon>Eukaryota</taxon>
        <taxon>Viridiplantae</taxon>
        <taxon>Streptophyta</taxon>
        <taxon>Embryophyta</taxon>
        <taxon>Tracheophyta</taxon>
        <taxon>Spermatophyta</taxon>
        <taxon>Magnoliopsida</taxon>
        <taxon>eudicotyledons</taxon>
        <taxon>Gunneridae</taxon>
        <taxon>Pentapetalae</taxon>
        <taxon>rosids</taxon>
        <taxon>fabids</taxon>
        <taxon>Malpighiales</taxon>
        <taxon>Rhizophoraceae</taxon>
        <taxon>Rhizophora</taxon>
    </lineage>
</organism>
<feature type="chain" id="PRO_5015196559" description="Secreted protein" evidence="1">
    <location>
        <begin position="19"/>
        <end position="118"/>
    </location>
</feature>
<evidence type="ECO:0000313" key="2">
    <source>
        <dbReference type="EMBL" id="MBX41742.1"/>
    </source>
</evidence>